<evidence type="ECO:0000259" key="2">
    <source>
        <dbReference type="Pfam" id="PF18164"/>
    </source>
</evidence>
<dbReference type="EMBL" id="JACHLY010000001">
    <property type="protein sequence ID" value="MBB5996318.1"/>
    <property type="molecule type" value="Genomic_DNA"/>
</dbReference>
<keyword evidence="4" id="KW-1185">Reference proteome</keyword>
<dbReference type="Gene3D" id="3.40.630.120">
    <property type="match status" value="1"/>
</dbReference>
<protein>
    <recommendedName>
        <fullName evidence="5">Acyltransferase</fullName>
    </recommendedName>
</protein>
<gene>
    <name evidence="3" type="ORF">HNR25_000069</name>
</gene>
<dbReference type="InterPro" id="IPR041273">
    <property type="entry name" value="NAT_N"/>
</dbReference>
<organism evidence="3 4">
    <name type="scientific">Streptomonospora salina</name>
    <dbReference type="NCBI Taxonomy" id="104205"/>
    <lineage>
        <taxon>Bacteria</taxon>
        <taxon>Bacillati</taxon>
        <taxon>Actinomycetota</taxon>
        <taxon>Actinomycetes</taxon>
        <taxon>Streptosporangiales</taxon>
        <taxon>Nocardiopsidaceae</taxon>
        <taxon>Streptomonospora</taxon>
    </lineage>
</organism>
<dbReference type="InterPro" id="IPR041644">
    <property type="entry name" value="GNAT_C"/>
</dbReference>
<evidence type="ECO:0000313" key="4">
    <source>
        <dbReference type="Proteomes" id="UP000578077"/>
    </source>
</evidence>
<dbReference type="RefSeq" id="WP_184632369.1">
    <property type="nucleotide sequence ID" value="NZ_BAABKT010000036.1"/>
</dbReference>
<dbReference type="Pfam" id="PF18164">
    <property type="entry name" value="GNAT_C"/>
    <property type="match status" value="1"/>
</dbReference>
<accession>A0A841E542</accession>
<evidence type="ECO:0000313" key="3">
    <source>
        <dbReference type="EMBL" id="MBB5996318.1"/>
    </source>
</evidence>
<feature type="domain" description="N-acyltransferase N-terminal" evidence="1">
    <location>
        <begin position="42"/>
        <end position="171"/>
    </location>
</feature>
<name>A0A841E542_9ACTN</name>
<proteinExistence type="predicted"/>
<dbReference type="Proteomes" id="UP000578077">
    <property type="component" value="Unassembled WGS sequence"/>
</dbReference>
<dbReference type="Pfam" id="PF18082">
    <property type="entry name" value="NAT_N"/>
    <property type="match status" value="1"/>
</dbReference>
<evidence type="ECO:0008006" key="5">
    <source>
        <dbReference type="Google" id="ProtNLM"/>
    </source>
</evidence>
<comment type="caution">
    <text evidence="3">The sequence shown here is derived from an EMBL/GenBank/DDBJ whole genome shotgun (WGS) entry which is preliminary data.</text>
</comment>
<sequence length="339" mass="36593">MDADAAARRLGLDDQTRDWLARAAEAGPPETGAGIPPASGARRALAPLGLQPADEDELAALWPDASWPEELLWVVGAMYARLAGDLTRGCTDRPEWPVLVHAEDARLRCAPIVALAAAAPLVQAAHARSGVPAPVTAATLADTGRHVAQTRAMFGRSGLETATWTALHFRCGLYELGRLQYEPSRVHADGAARWYTRERAAALGPEFAYGAPLLRIHIPAEGPLDAAGVAESLARARTFFRTHFGADYPLAACSSWLLDPQLAQYVPDASNILAFQRLFTPVDGGAYAPGDADVFRFVFGMAEVDTGRAPQRTRLERAVVQHLDDGRHWRAPTGWLRLD</sequence>
<dbReference type="AlphaFoldDB" id="A0A841E542"/>
<reference evidence="3 4" key="1">
    <citation type="submission" date="2020-08" db="EMBL/GenBank/DDBJ databases">
        <title>Sequencing the genomes of 1000 actinobacteria strains.</title>
        <authorList>
            <person name="Klenk H.-P."/>
        </authorList>
    </citation>
    <scope>NUCLEOTIDE SEQUENCE [LARGE SCALE GENOMIC DNA]</scope>
    <source>
        <strain evidence="3 4">DSM 44593</strain>
    </source>
</reference>
<feature type="domain" description="GNAT-like C-terminal" evidence="2">
    <location>
        <begin position="173"/>
        <end position="336"/>
    </location>
</feature>
<evidence type="ECO:0000259" key="1">
    <source>
        <dbReference type="Pfam" id="PF18082"/>
    </source>
</evidence>